<dbReference type="InterPro" id="IPR017171">
    <property type="entry name" value="Sig_transdc_His_kinase_MctS"/>
</dbReference>
<evidence type="ECO:0000313" key="12">
    <source>
        <dbReference type="Proteomes" id="UP001180487"/>
    </source>
</evidence>
<dbReference type="PROSITE" id="PS50109">
    <property type="entry name" value="HIS_KIN"/>
    <property type="match status" value="1"/>
</dbReference>
<dbReference type="InterPro" id="IPR050482">
    <property type="entry name" value="Sensor_HK_TwoCompSys"/>
</dbReference>
<keyword evidence="6 9" id="KW-1133">Transmembrane helix</keyword>
<dbReference type="PANTHER" id="PTHR24421">
    <property type="entry name" value="NITRATE/NITRITE SENSOR PROTEIN NARX-RELATED"/>
    <property type="match status" value="1"/>
</dbReference>
<comment type="caution">
    <text evidence="11">The sequence shown here is derived from an EMBL/GenBank/DDBJ whole genome shotgun (WGS) entry which is preliminary data.</text>
</comment>
<feature type="transmembrane region" description="Helical" evidence="9">
    <location>
        <begin position="213"/>
        <end position="234"/>
    </location>
</feature>
<evidence type="ECO:0000256" key="5">
    <source>
        <dbReference type="ARBA" id="ARBA00022777"/>
    </source>
</evidence>
<keyword evidence="8 9" id="KW-0472">Membrane</keyword>
<dbReference type="InterPro" id="IPR003594">
    <property type="entry name" value="HATPase_dom"/>
</dbReference>
<evidence type="ECO:0000256" key="7">
    <source>
        <dbReference type="ARBA" id="ARBA00023012"/>
    </source>
</evidence>
<evidence type="ECO:0000259" key="10">
    <source>
        <dbReference type="PROSITE" id="PS50109"/>
    </source>
</evidence>
<comment type="subcellular location">
    <subcellularLocation>
        <location evidence="1">Cell membrane</location>
        <topology evidence="1">Multi-pass membrane protein</topology>
    </subcellularLocation>
</comment>
<dbReference type="InterPro" id="IPR036890">
    <property type="entry name" value="HATPase_C_sf"/>
</dbReference>
<dbReference type="InterPro" id="IPR005467">
    <property type="entry name" value="His_kinase_dom"/>
</dbReference>
<dbReference type="RefSeq" id="WP_310370151.1">
    <property type="nucleotide sequence ID" value="NZ_JAVDXT010000001.1"/>
</dbReference>
<dbReference type="PIRSF" id="PIRSF037314">
    <property type="entry name" value="STHK_MctS"/>
    <property type="match status" value="1"/>
</dbReference>
<keyword evidence="4 9" id="KW-0812">Transmembrane</keyword>
<protein>
    <submittedName>
        <fullName evidence="11">Two-component system NarL family sensor kinase</fullName>
        <ecNumber evidence="11">2.7.13.3</ecNumber>
    </submittedName>
</protein>
<dbReference type="Pfam" id="PF17200">
    <property type="entry name" value="sCache_2"/>
    <property type="match status" value="1"/>
</dbReference>
<name>A0ABU2C319_9BURK</name>
<dbReference type="Proteomes" id="UP001180487">
    <property type="component" value="Unassembled WGS sequence"/>
</dbReference>
<sequence>MGEHGFRLHLRAMVLLLAAVPLVLAIAAVVWVVRQQSDQLAQAQISAMQPILLQARKDELQHFVQSGRRAVAHLYEQRAGNQVQAQQQALELLRRMDFGNDNYFFVYDLQGNSLMHPRLPDFEGHSQWTLRDSAGAPIIQQLVRQAQAGGGFVDYMWNRPSTGRDEHKLGYVELVPEWGWVMGTGLYLDHLQETQALITRSTAAAVRKTRQQILWIASAALLLVAAGGLALNWYEQRAADAKLRAMAQKVVHSQEDERSRVARELHDGISQQLVSVKFVAESALLQLERGNADAAGTLRQGIGLLQGLVRDVRRISHDLRPTLLDDVGLASALAQTAREFGERSGIQVEAQVAEVPPIPEAAATAMFRVAQEALGNIEKHAGARHVQLQLSYGAAGLGLQLRDDGAGFDVQATLRQARSGLGLTNMRERIEMLGGTFSLASAPGATVLTAQLPAAVLKSG</sequence>
<reference evidence="11 12" key="1">
    <citation type="submission" date="2023-07" db="EMBL/GenBank/DDBJ databases">
        <title>Sorghum-associated microbial communities from plants grown in Nebraska, USA.</title>
        <authorList>
            <person name="Schachtman D."/>
        </authorList>
    </citation>
    <scope>NUCLEOTIDE SEQUENCE [LARGE SCALE GENOMIC DNA]</scope>
    <source>
        <strain evidence="11 12">BE313</strain>
    </source>
</reference>
<keyword evidence="7" id="KW-0902">Two-component regulatory system</keyword>
<keyword evidence="5 11" id="KW-0418">Kinase</keyword>
<evidence type="ECO:0000256" key="4">
    <source>
        <dbReference type="ARBA" id="ARBA00022692"/>
    </source>
</evidence>
<evidence type="ECO:0000256" key="9">
    <source>
        <dbReference type="SAM" id="Phobius"/>
    </source>
</evidence>
<evidence type="ECO:0000256" key="1">
    <source>
        <dbReference type="ARBA" id="ARBA00004651"/>
    </source>
</evidence>
<evidence type="ECO:0000256" key="2">
    <source>
        <dbReference type="ARBA" id="ARBA00022475"/>
    </source>
</evidence>
<gene>
    <name evidence="11" type="ORF">J2X19_000389</name>
</gene>
<dbReference type="SMART" id="SM00387">
    <property type="entry name" value="HATPase_c"/>
    <property type="match status" value="1"/>
</dbReference>
<dbReference type="SMART" id="SM01049">
    <property type="entry name" value="Cache_2"/>
    <property type="match status" value="1"/>
</dbReference>
<evidence type="ECO:0000313" key="11">
    <source>
        <dbReference type="EMBL" id="MDR7375731.1"/>
    </source>
</evidence>
<dbReference type="Pfam" id="PF02518">
    <property type="entry name" value="HATPase_c"/>
    <property type="match status" value="1"/>
</dbReference>
<keyword evidence="12" id="KW-1185">Reference proteome</keyword>
<evidence type="ECO:0000256" key="6">
    <source>
        <dbReference type="ARBA" id="ARBA00022989"/>
    </source>
</evidence>
<dbReference type="SUPFAM" id="SSF55874">
    <property type="entry name" value="ATPase domain of HSP90 chaperone/DNA topoisomerase II/histidine kinase"/>
    <property type="match status" value="1"/>
</dbReference>
<dbReference type="Gene3D" id="1.20.5.1930">
    <property type="match status" value="1"/>
</dbReference>
<feature type="domain" description="Histidine kinase" evidence="10">
    <location>
        <begin position="260"/>
        <end position="456"/>
    </location>
</feature>
<dbReference type="CDD" id="cd16917">
    <property type="entry name" value="HATPase_UhpB-NarQ-NarX-like"/>
    <property type="match status" value="1"/>
</dbReference>
<accession>A0ABU2C319</accession>
<dbReference type="EMBL" id="JAVDXT010000001">
    <property type="protein sequence ID" value="MDR7375731.1"/>
    <property type="molecule type" value="Genomic_DNA"/>
</dbReference>
<keyword evidence="3 11" id="KW-0808">Transferase</keyword>
<dbReference type="InterPro" id="IPR011712">
    <property type="entry name" value="Sig_transdc_His_kin_sub3_dim/P"/>
</dbReference>
<evidence type="ECO:0000256" key="3">
    <source>
        <dbReference type="ARBA" id="ARBA00022679"/>
    </source>
</evidence>
<feature type="transmembrane region" description="Helical" evidence="9">
    <location>
        <begin position="12"/>
        <end position="33"/>
    </location>
</feature>
<dbReference type="InterPro" id="IPR033480">
    <property type="entry name" value="sCache_2"/>
</dbReference>
<dbReference type="Gene3D" id="3.30.565.10">
    <property type="entry name" value="Histidine kinase-like ATPase, C-terminal domain"/>
    <property type="match status" value="1"/>
</dbReference>
<dbReference type="Pfam" id="PF07730">
    <property type="entry name" value="HisKA_3"/>
    <property type="match status" value="1"/>
</dbReference>
<dbReference type="CDD" id="cd18774">
    <property type="entry name" value="PDC2_HK_sensor"/>
    <property type="match status" value="1"/>
</dbReference>
<dbReference type="GO" id="GO:0004673">
    <property type="term" value="F:protein histidine kinase activity"/>
    <property type="evidence" value="ECO:0007669"/>
    <property type="project" value="UniProtKB-EC"/>
</dbReference>
<keyword evidence="2" id="KW-1003">Cell membrane</keyword>
<dbReference type="EC" id="2.7.13.3" evidence="11"/>
<evidence type="ECO:0000256" key="8">
    <source>
        <dbReference type="ARBA" id="ARBA00023136"/>
    </source>
</evidence>
<organism evidence="11 12">
    <name type="scientific">Rhodoferax ferrireducens</name>
    <dbReference type="NCBI Taxonomy" id="192843"/>
    <lineage>
        <taxon>Bacteria</taxon>
        <taxon>Pseudomonadati</taxon>
        <taxon>Pseudomonadota</taxon>
        <taxon>Betaproteobacteria</taxon>
        <taxon>Burkholderiales</taxon>
        <taxon>Comamonadaceae</taxon>
        <taxon>Rhodoferax</taxon>
    </lineage>
</organism>
<dbReference type="Gene3D" id="3.30.450.20">
    <property type="entry name" value="PAS domain"/>
    <property type="match status" value="1"/>
</dbReference>
<proteinExistence type="predicted"/>